<protein>
    <submittedName>
        <fullName evidence="1">Uncharacterized protein</fullName>
    </submittedName>
</protein>
<dbReference type="GO" id="GO:0004620">
    <property type="term" value="F:phospholipase activity"/>
    <property type="evidence" value="ECO:0007669"/>
    <property type="project" value="TreeGrafter"/>
</dbReference>
<dbReference type="Gene3D" id="3.40.1090.10">
    <property type="entry name" value="Cytosolic phospholipase A2 catalytic domain"/>
    <property type="match status" value="1"/>
</dbReference>
<accession>M7Z6J7</accession>
<gene>
    <name evidence="1" type="ORF">TRIUR3_01852</name>
</gene>
<reference evidence="1" key="1">
    <citation type="journal article" date="2013" name="Nature">
        <title>Draft genome of the wheat A-genome progenitor Triticum urartu.</title>
        <authorList>
            <person name="Ling H.Q."/>
            <person name="Zhao S."/>
            <person name="Liu D."/>
            <person name="Wang J."/>
            <person name="Sun H."/>
            <person name="Zhang C."/>
            <person name="Fan H."/>
            <person name="Li D."/>
            <person name="Dong L."/>
            <person name="Tao Y."/>
            <person name="Gao C."/>
            <person name="Wu H."/>
            <person name="Li Y."/>
            <person name="Cui Y."/>
            <person name="Guo X."/>
            <person name="Zheng S."/>
            <person name="Wang B."/>
            <person name="Yu K."/>
            <person name="Liang Q."/>
            <person name="Yang W."/>
            <person name="Lou X."/>
            <person name="Chen J."/>
            <person name="Feng M."/>
            <person name="Jian J."/>
            <person name="Zhang X."/>
            <person name="Luo G."/>
            <person name="Jiang Y."/>
            <person name="Liu J."/>
            <person name="Wang Z."/>
            <person name="Sha Y."/>
            <person name="Zhang B."/>
            <person name="Wu H."/>
            <person name="Tang D."/>
            <person name="Shen Q."/>
            <person name="Xue P."/>
            <person name="Zou S."/>
            <person name="Wang X."/>
            <person name="Liu X."/>
            <person name="Wang F."/>
            <person name="Yang Y."/>
            <person name="An X."/>
            <person name="Dong Z."/>
            <person name="Zhang K."/>
            <person name="Zhang X."/>
            <person name="Luo M.C."/>
            <person name="Dvorak J."/>
            <person name="Tong Y."/>
            <person name="Wang J."/>
            <person name="Yang H."/>
            <person name="Li Z."/>
            <person name="Wang D."/>
            <person name="Zhang A."/>
            <person name="Wang J."/>
        </authorList>
    </citation>
    <scope>NUCLEOTIDE SEQUENCE</scope>
</reference>
<evidence type="ECO:0000313" key="1">
    <source>
        <dbReference type="EMBL" id="EMS48005.1"/>
    </source>
</evidence>
<dbReference type="STRING" id="4572.M7Z6J7"/>
<dbReference type="eggNOG" id="KOG0513">
    <property type="taxonomic scope" value="Eukaryota"/>
</dbReference>
<dbReference type="EMBL" id="KD253314">
    <property type="protein sequence ID" value="EMS48005.1"/>
    <property type="molecule type" value="Genomic_DNA"/>
</dbReference>
<dbReference type="PANTHER" id="PTHR32176:SF112">
    <property type="entry name" value="PATATIN"/>
    <property type="match status" value="1"/>
</dbReference>
<name>M7Z6J7_TRIUA</name>
<organism evidence="1">
    <name type="scientific">Triticum urartu</name>
    <name type="common">Red wild einkorn</name>
    <name type="synonym">Crithodium urartu</name>
    <dbReference type="NCBI Taxonomy" id="4572"/>
    <lineage>
        <taxon>Eukaryota</taxon>
        <taxon>Viridiplantae</taxon>
        <taxon>Streptophyta</taxon>
        <taxon>Embryophyta</taxon>
        <taxon>Tracheophyta</taxon>
        <taxon>Spermatophyta</taxon>
        <taxon>Magnoliopsida</taxon>
        <taxon>Liliopsida</taxon>
        <taxon>Poales</taxon>
        <taxon>Poaceae</taxon>
        <taxon>BOP clade</taxon>
        <taxon>Pooideae</taxon>
        <taxon>Triticodae</taxon>
        <taxon>Triticeae</taxon>
        <taxon>Triticinae</taxon>
        <taxon>Triticum</taxon>
    </lineage>
</organism>
<proteinExistence type="predicted"/>
<dbReference type="PANTHER" id="PTHR32176">
    <property type="entry name" value="XYLOSE ISOMERASE"/>
    <property type="match status" value="1"/>
</dbReference>
<dbReference type="GO" id="GO:0047372">
    <property type="term" value="F:monoacylglycerol lipase activity"/>
    <property type="evidence" value="ECO:0007669"/>
    <property type="project" value="TreeGrafter"/>
</dbReference>
<sequence>MPPWERFCELCLLRFGPPVRGSRLAELGRLPFTSTVHDYPTVSRPWHAMRRAFVLFQALHCHYDRRYLRIQDDELTGETASVDVSTTENLKRLIDVGKALLKRQVCKVNIETGKNEPDLERGTNVEELTHFARVLSEESKARST</sequence>
<dbReference type="AlphaFoldDB" id="M7Z6J7"/>